<keyword evidence="3" id="KW-0547">Nucleotide-binding</keyword>
<keyword evidence="1" id="KW-0813">Transport</keyword>
<organism evidence="6">
    <name type="scientific">Klebsiella pneumoniae</name>
    <dbReference type="NCBI Taxonomy" id="573"/>
    <lineage>
        <taxon>Bacteria</taxon>
        <taxon>Pseudomonadati</taxon>
        <taxon>Pseudomonadota</taxon>
        <taxon>Gammaproteobacteria</taxon>
        <taxon>Enterobacterales</taxon>
        <taxon>Enterobacteriaceae</taxon>
        <taxon>Klebsiella/Raoultella group</taxon>
        <taxon>Klebsiella</taxon>
        <taxon>Klebsiella pneumoniae complex</taxon>
    </lineage>
</organism>
<dbReference type="SMART" id="SM00382">
    <property type="entry name" value="AAA"/>
    <property type="match status" value="2"/>
</dbReference>
<dbReference type="GO" id="GO:0005524">
    <property type="term" value="F:ATP binding"/>
    <property type="evidence" value="ECO:0007669"/>
    <property type="project" value="UniProtKB-KW"/>
</dbReference>
<sequence>MINQHPGGERPAAGLVMDQIGKRFASVTALNAVTLRLNPGEIHGLIGENGAGKSTLIKILAGVYQADSGSATLDGRPLPLGNPAAIEAAGIRVIHQELNLIPHFTVAESVFLGQEYRTRWGALDRRRMRAATAQFFQQNWQLAIDPERLVRDLSLAERKLVQIARALIDGAARLVVFDEPTAPLEAQEASLVSSAILRLRDQGIAILYISHYLNEIATLCDRGTVLRNGEVVGYPDRDLLQNTEALIAMMVGREIDQLYTPRQRPAADNGAAPLLSVRQLSDGRQLQDLSFDIHPGEIVGVAGLLGAGRDVLVDLLYGLRPAERGTIHLDGQPRRIRTPKQAIRAGMALVPRDRRHQGLILPFTTADNINLASLPETATFGWERRGLAEQKARDWIAQLAIRPGRPALPVRYMSGGNQQKAILARWLGTDARLFILDEPTLGVDIGARRDIYQRTRQLADQGRAVLVSSSDATELLGLCDRILVLWRGALAANLPTRGLTLDALLVAINGGQEPSP</sequence>
<protein>
    <submittedName>
        <fullName evidence="6">Sugar ABC transporter ATP-binding protein</fullName>
        <ecNumber evidence="6">3.6.3.17</ecNumber>
    </submittedName>
</protein>
<dbReference type="Pfam" id="PF00005">
    <property type="entry name" value="ABC_tran"/>
    <property type="match status" value="2"/>
</dbReference>
<dbReference type="AlphaFoldDB" id="A0A486R0B9"/>
<dbReference type="InterPro" id="IPR003593">
    <property type="entry name" value="AAA+_ATPase"/>
</dbReference>
<keyword evidence="2" id="KW-0677">Repeat</keyword>
<dbReference type="Gene3D" id="3.40.50.300">
    <property type="entry name" value="P-loop containing nucleotide triphosphate hydrolases"/>
    <property type="match status" value="2"/>
</dbReference>
<dbReference type="SUPFAM" id="SSF52540">
    <property type="entry name" value="P-loop containing nucleoside triphosphate hydrolases"/>
    <property type="match status" value="2"/>
</dbReference>
<dbReference type="CDD" id="cd03215">
    <property type="entry name" value="ABC_Carb_Monos_II"/>
    <property type="match status" value="1"/>
</dbReference>
<feature type="domain" description="ABC transporter" evidence="5">
    <location>
        <begin position="15"/>
        <end position="253"/>
    </location>
</feature>
<accession>A0A486R0B9</accession>
<dbReference type="PROSITE" id="PS00211">
    <property type="entry name" value="ABC_TRANSPORTER_1"/>
    <property type="match status" value="1"/>
</dbReference>
<dbReference type="PANTHER" id="PTHR43790:SF9">
    <property type="entry name" value="GALACTOFURANOSE TRANSPORTER ATP-BINDING PROTEIN YTFR"/>
    <property type="match status" value="1"/>
</dbReference>
<evidence type="ECO:0000256" key="1">
    <source>
        <dbReference type="ARBA" id="ARBA00022448"/>
    </source>
</evidence>
<reference evidence="6" key="1">
    <citation type="submission" date="2019-03" db="EMBL/GenBank/DDBJ databases">
        <authorList>
            <consortium name="Pathogen Informatics"/>
        </authorList>
    </citation>
    <scope>NUCLEOTIDE SEQUENCE</scope>
    <source>
        <strain evidence="6">5012STDY7626466</strain>
    </source>
</reference>
<evidence type="ECO:0000256" key="2">
    <source>
        <dbReference type="ARBA" id="ARBA00022737"/>
    </source>
</evidence>
<feature type="domain" description="ABC transporter" evidence="5">
    <location>
        <begin position="269"/>
        <end position="512"/>
    </location>
</feature>
<evidence type="ECO:0000256" key="3">
    <source>
        <dbReference type="ARBA" id="ARBA00022741"/>
    </source>
</evidence>
<dbReference type="InterPro" id="IPR017871">
    <property type="entry name" value="ABC_transporter-like_CS"/>
</dbReference>
<dbReference type="GO" id="GO:0016887">
    <property type="term" value="F:ATP hydrolysis activity"/>
    <property type="evidence" value="ECO:0007669"/>
    <property type="project" value="InterPro"/>
</dbReference>
<keyword evidence="4 6" id="KW-0067">ATP-binding</keyword>
<evidence type="ECO:0000259" key="5">
    <source>
        <dbReference type="PROSITE" id="PS50893"/>
    </source>
</evidence>
<evidence type="ECO:0000256" key="4">
    <source>
        <dbReference type="ARBA" id="ARBA00022840"/>
    </source>
</evidence>
<dbReference type="EC" id="3.6.3.17" evidence="6"/>
<dbReference type="CDD" id="cd03216">
    <property type="entry name" value="ABC_Carb_Monos_I"/>
    <property type="match status" value="1"/>
</dbReference>
<dbReference type="EMBL" id="CAAHCZ010000001">
    <property type="protein sequence ID" value="VGL95006.1"/>
    <property type="molecule type" value="Genomic_DNA"/>
</dbReference>
<evidence type="ECO:0000313" key="6">
    <source>
        <dbReference type="EMBL" id="VGL95006.1"/>
    </source>
</evidence>
<gene>
    <name evidence="6" type="primary">xylG_2</name>
    <name evidence="6" type="ORF">SAMEA4873656_01344</name>
</gene>
<dbReference type="PANTHER" id="PTHR43790">
    <property type="entry name" value="CARBOHYDRATE TRANSPORT ATP-BINDING PROTEIN MG119-RELATED"/>
    <property type="match status" value="1"/>
</dbReference>
<dbReference type="InterPro" id="IPR003439">
    <property type="entry name" value="ABC_transporter-like_ATP-bd"/>
</dbReference>
<dbReference type="InterPro" id="IPR050107">
    <property type="entry name" value="ABC_carbohydrate_import_ATPase"/>
</dbReference>
<proteinExistence type="predicted"/>
<dbReference type="InterPro" id="IPR027417">
    <property type="entry name" value="P-loop_NTPase"/>
</dbReference>
<name>A0A486R0B9_KLEPN</name>
<keyword evidence="6" id="KW-0378">Hydrolase</keyword>
<dbReference type="PROSITE" id="PS50893">
    <property type="entry name" value="ABC_TRANSPORTER_2"/>
    <property type="match status" value="2"/>
</dbReference>